<protein>
    <submittedName>
        <fullName evidence="1">Uncharacterized protein</fullName>
    </submittedName>
</protein>
<dbReference type="EMBL" id="GBXM01063105">
    <property type="protein sequence ID" value="JAH45472.1"/>
    <property type="molecule type" value="Transcribed_RNA"/>
</dbReference>
<proteinExistence type="predicted"/>
<sequence length="62" mass="6560">MKARLSAIKPWMGKNFLKLNSEKTEASLMGSQSILSKAGNVSLSVATALYSPPPLPTILALS</sequence>
<evidence type="ECO:0000313" key="1">
    <source>
        <dbReference type="EMBL" id="JAH45472.1"/>
    </source>
</evidence>
<accession>A0A0E9SW49</accession>
<organism evidence="1">
    <name type="scientific">Anguilla anguilla</name>
    <name type="common">European freshwater eel</name>
    <name type="synonym">Muraena anguilla</name>
    <dbReference type="NCBI Taxonomy" id="7936"/>
    <lineage>
        <taxon>Eukaryota</taxon>
        <taxon>Metazoa</taxon>
        <taxon>Chordata</taxon>
        <taxon>Craniata</taxon>
        <taxon>Vertebrata</taxon>
        <taxon>Euteleostomi</taxon>
        <taxon>Actinopterygii</taxon>
        <taxon>Neopterygii</taxon>
        <taxon>Teleostei</taxon>
        <taxon>Anguilliformes</taxon>
        <taxon>Anguillidae</taxon>
        <taxon>Anguilla</taxon>
    </lineage>
</organism>
<dbReference type="AlphaFoldDB" id="A0A0E9SW49"/>
<reference evidence="1" key="1">
    <citation type="submission" date="2014-11" db="EMBL/GenBank/DDBJ databases">
        <authorList>
            <person name="Amaro Gonzalez C."/>
        </authorList>
    </citation>
    <scope>NUCLEOTIDE SEQUENCE</scope>
</reference>
<name>A0A0E9SW49_ANGAN</name>
<reference evidence="1" key="2">
    <citation type="journal article" date="2015" name="Fish Shellfish Immunol.">
        <title>Early steps in the European eel (Anguilla anguilla)-Vibrio vulnificus interaction in the gills: Role of the RtxA13 toxin.</title>
        <authorList>
            <person name="Callol A."/>
            <person name="Pajuelo D."/>
            <person name="Ebbesson L."/>
            <person name="Teles M."/>
            <person name="MacKenzie S."/>
            <person name="Amaro C."/>
        </authorList>
    </citation>
    <scope>NUCLEOTIDE SEQUENCE</scope>
</reference>